<dbReference type="AlphaFoldDB" id="A0A420G3H3"/>
<gene>
    <name evidence="1" type="ORF">BCY89_25170</name>
</gene>
<name>A0A420G3H3_9SPHI</name>
<dbReference type="EMBL" id="MCAQ01000004">
    <property type="protein sequence ID" value="RKF39703.1"/>
    <property type="molecule type" value="Genomic_DNA"/>
</dbReference>
<protein>
    <recommendedName>
        <fullName evidence="3">Lipocalin-like domain-containing protein</fullName>
    </recommendedName>
</protein>
<reference evidence="1 2" key="1">
    <citation type="submission" date="2016-07" db="EMBL/GenBank/DDBJ databases">
        <title>Genome analysis of Sphingobacterium siyangense T12B17.</title>
        <authorList>
            <person name="Xu D."/>
            <person name="Su Y."/>
            <person name="Zheng S."/>
        </authorList>
    </citation>
    <scope>NUCLEOTIDE SEQUENCE [LARGE SCALE GENOMIC DNA]</scope>
    <source>
        <strain evidence="1 2">T12B17</strain>
    </source>
</reference>
<accession>A0A420G3H3</accession>
<evidence type="ECO:0000313" key="1">
    <source>
        <dbReference type="EMBL" id="RKF39703.1"/>
    </source>
</evidence>
<comment type="caution">
    <text evidence="1">The sequence shown here is derived from an EMBL/GenBank/DDBJ whole genome shotgun (WGS) entry which is preliminary data.</text>
</comment>
<evidence type="ECO:0008006" key="3">
    <source>
        <dbReference type="Google" id="ProtNLM"/>
    </source>
</evidence>
<proteinExistence type="predicted"/>
<dbReference type="PROSITE" id="PS51257">
    <property type="entry name" value="PROKAR_LIPOPROTEIN"/>
    <property type="match status" value="1"/>
</dbReference>
<dbReference type="Proteomes" id="UP000286402">
    <property type="component" value="Unassembled WGS sequence"/>
</dbReference>
<keyword evidence="2" id="KW-1185">Reference proteome</keyword>
<evidence type="ECO:0000313" key="2">
    <source>
        <dbReference type="Proteomes" id="UP000286402"/>
    </source>
</evidence>
<organism evidence="1 2">
    <name type="scientific">Sphingobacterium siyangense</name>
    <dbReference type="NCBI Taxonomy" id="459529"/>
    <lineage>
        <taxon>Bacteria</taxon>
        <taxon>Pseudomonadati</taxon>
        <taxon>Bacteroidota</taxon>
        <taxon>Sphingobacteriia</taxon>
        <taxon>Sphingobacteriales</taxon>
        <taxon>Sphingobacteriaceae</taxon>
        <taxon>Sphingobacterium</taxon>
    </lineage>
</organism>
<sequence>METVMNKLFTRSFAILFLLTSCSKENEVTVPMNVQKQLESFEWSPIVSAKGTTNEQLKHKPKDCEKDNVYTFTFAESANKFTVNRGKELCGDDKLTFESSIFAEGQHRAFTYDKGKKSIKFADSDPYQSYEVQLDGDLLILISRNNNPVVYAAPVEYYFQGKRVASTK</sequence>